<feature type="transmembrane region" description="Helical" evidence="7">
    <location>
        <begin position="143"/>
        <end position="164"/>
    </location>
</feature>
<dbReference type="PANTHER" id="PTHR30106">
    <property type="entry name" value="INNER MEMBRANE PROTEIN YEIH-RELATED"/>
    <property type="match status" value="1"/>
</dbReference>
<evidence type="ECO:0000256" key="1">
    <source>
        <dbReference type="ARBA" id="ARBA00004651"/>
    </source>
</evidence>
<dbReference type="EMBL" id="CP098248">
    <property type="protein sequence ID" value="WAV96743.1"/>
    <property type="molecule type" value="Genomic_DNA"/>
</dbReference>
<sequence length="255" mass="27262">MNEPTNVKPAGIIEKIFFFVLLLTCLTPYISIPVALFMGLAFALFFRNPYPDTSKKTSKYLLQASVVGLGFGMNLFEALKAGKEGIVFTIVSVFGVLLLGILMGRIFRLEKTIAYLISAGTAICGGSAIAAVAPIVKAKDTEISVSIGTVFILNAIALFIFPILGHTLNLSQDQFGTWAAIAIHDVSSVVGASAAFGEEAIKIATTVKLIRALWIIPVAIVTSFFFQTEIGQDLQALVYPVFHAGHAGQYFPAPA</sequence>
<feature type="transmembrane region" description="Helical" evidence="7">
    <location>
        <begin position="209"/>
        <end position="226"/>
    </location>
</feature>
<feature type="transmembrane region" description="Helical" evidence="7">
    <location>
        <begin position="113"/>
        <end position="136"/>
    </location>
</feature>
<evidence type="ECO:0000256" key="6">
    <source>
        <dbReference type="ARBA" id="ARBA00023136"/>
    </source>
</evidence>
<reference evidence="8" key="1">
    <citation type="journal article" date="2022" name="Front. Microbiol.">
        <title>New perspectives on an old grouping: The genomic and phenotypic variability of Oxalobacter formigenes and the implications for calcium oxalate stone prevention.</title>
        <authorList>
            <person name="Chmiel J.A."/>
            <person name="Carr C."/>
            <person name="Stuivenberg G.A."/>
            <person name="Venema R."/>
            <person name="Chanyi R.M."/>
            <person name="Al K.F."/>
            <person name="Giguere D."/>
            <person name="Say H."/>
            <person name="Akouris P.P."/>
            <person name="Dominguez Romero S.A."/>
            <person name="Kwong A."/>
            <person name="Tai V."/>
            <person name="Koval S.F."/>
            <person name="Razvi H."/>
            <person name="Bjazevic J."/>
            <person name="Burton J.P."/>
        </authorList>
    </citation>
    <scope>NUCLEOTIDE SEQUENCE</scope>
    <source>
        <strain evidence="8">HOxNP-1</strain>
    </source>
</reference>
<evidence type="ECO:0000313" key="9">
    <source>
        <dbReference type="Proteomes" id="UP001164794"/>
    </source>
</evidence>
<dbReference type="InterPro" id="IPR018383">
    <property type="entry name" value="UPF0324_pro"/>
</dbReference>
<keyword evidence="5 7" id="KW-1133">Transmembrane helix</keyword>
<proteinExistence type="inferred from homology"/>
<dbReference type="Proteomes" id="UP001164794">
    <property type="component" value="Chromosome"/>
</dbReference>
<organism evidence="8 9">
    <name type="scientific">Oxalobacter aliiformigenes</name>
    <dbReference type="NCBI Taxonomy" id="2946593"/>
    <lineage>
        <taxon>Bacteria</taxon>
        <taxon>Pseudomonadati</taxon>
        <taxon>Pseudomonadota</taxon>
        <taxon>Betaproteobacteria</taxon>
        <taxon>Burkholderiales</taxon>
        <taxon>Oxalobacteraceae</taxon>
        <taxon>Oxalobacter</taxon>
    </lineage>
</organism>
<dbReference type="Pfam" id="PF03601">
    <property type="entry name" value="Cons_hypoth698"/>
    <property type="match status" value="1"/>
</dbReference>
<protein>
    <submittedName>
        <fullName evidence="8">Sulfate exporter family transporter</fullName>
    </submittedName>
</protein>
<dbReference type="RefSeq" id="WP_269264224.1">
    <property type="nucleotide sequence ID" value="NZ_CP098248.1"/>
</dbReference>
<accession>A0ABY7JGJ9</accession>
<comment type="similarity">
    <text evidence="2">Belongs to the UPF0324 family.</text>
</comment>
<comment type="subcellular location">
    <subcellularLocation>
        <location evidence="1">Cell membrane</location>
        <topology evidence="1">Multi-pass membrane protein</topology>
    </subcellularLocation>
</comment>
<gene>
    <name evidence="8" type="ORF">NB645_07920</name>
</gene>
<evidence type="ECO:0000256" key="2">
    <source>
        <dbReference type="ARBA" id="ARBA00007977"/>
    </source>
</evidence>
<keyword evidence="9" id="KW-1185">Reference proteome</keyword>
<evidence type="ECO:0000256" key="3">
    <source>
        <dbReference type="ARBA" id="ARBA00022475"/>
    </source>
</evidence>
<keyword evidence="4 7" id="KW-0812">Transmembrane</keyword>
<keyword evidence="6 7" id="KW-0472">Membrane</keyword>
<feature type="transmembrane region" description="Helical" evidence="7">
    <location>
        <begin position="176"/>
        <end position="197"/>
    </location>
</feature>
<evidence type="ECO:0000313" key="8">
    <source>
        <dbReference type="EMBL" id="WAV96743.1"/>
    </source>
</evidence>
<keyword evidence="3" id="KW-1003">Cell membrane</keyword>
<evidence type="ECO:0000256" key="7">
    <source>
        <dbReference type="SAM" id="Phobius"/>
    </source>
</evidence>
<dbReference type="PANTHER" id="PTHR30106:SF1">
    <property type="entry name" value="UPF0324 MEMBRANE PROTEIN FN0533"/>
    <property type="match status" value="1"/>
</dbReference>
<feature type="transmembrane region" description="Helical" evidence="7">
    <location>
        <begin position="86"/>
        <end position="107"/>
    </location>
</feature>
<feature type="transmembrane region" description="Helical" evidence="7">
    <location>
        <begin position="16"/>
        <end position="45"/>
    </location>
</feature>
<feature type="transmembrane region" description="Helical" evidence="7">
    <location>
        <begin position="60"/>
        <end position="79"/>
    </location>
</feature>
<evidence type="ECO:0000256" key="5">
    <source>
        <dbReference type="ARBA" id="ARBA00022989"/>
    </source>
</evidence>
<evidence type="ECO:0000256" key="4">
    <source>
        <dbReference type="ARBA" id="ARBA00022692"/>
    </source>
</evidence>
<name>A0ABY7JGJ9_9BURK</name>